<dbReference type="SUPFAM" id="SSF46785">
    <property type="entry name" value="Winged helix' DNA-binding domain"/>
    <property type="match status" value="1"/>
</dbReference>
<evidence type="ECO:0000313" key="5">
    <source>
        <dbReference type="EMBL" id="MBG6134062.1"/>
    </source>
</evidence>
<reference evidence="5" key="1">
    <citation type="submission" date="2020-11" db="EMBL/GenBank/DDBJ databases">
        <title>Sequencing the genomes of 1000 actinobacteria strains.</title>
        <authorList>
            <person name="Klenk H.-P."/>
        </authorList>
    </citation>
    <scope>NUCLEOTIDE SEQUENCE</scope>
    <source>
        <strain evidence="5">DSM 45356</strain>
    </source>
</reference>
<dbReference type="PANTHER" id="PTHR33204:SF18">
    <property type="entry name" value="TRANSCRIPTIONAL REGULATORY PROTEIN"/>
    <property type="match status" value="1"/>
</dbReference>
<dbReference type="EMBL" id="JADOUF010000001">
    <property type="protein sequence ID" value="MBG6134062.1"/>
    <property type="molecule type" value="Genomic_DNA"/>
</dbReference>
<evidence type="ECO:0000313" key="6">
    <source>
        <dbReference type="Proteomes" id="UP000622552"/>
    </source>
</evidence>
<dbReference type="PROSITE" id="PS51118">
    <property type="entry name" value="HTH_HXLR"/>
    <property type="match status" value="1"/>
</dbReference>
<dbReference type="InterPro" id="IPR036388">
    <property type="entry name" value="WH-like_DNA-bd_sf"/>
</dbReference>
<keyword evidence="1" id="KW-0805">Transcription regulation</keyword>
<feature type="domain" description="HTH hxlR-type" evidence="4">
    <location>
        <begin position="24"/>
        <end position="122"/>
    </location>
</feature>
<evidence type="ECO:0000259" key="4">
    <source>
        <dbReference type="PROSITE" id="PS51118"/>
    </source>
</evidence>
<proteinExistence type="predicted"/>
<keyword evidence="6" id="KW-1185">Reference proteome</keyword>
<keyword evidence="3" id="KW-0804">Transcription</keyword>
<sequence>MATTTAGQRREQAKRDYDAFLAGCPTRELLSTLTDKWVALLIPALAGGPQRHSELARRIAGVSQKMLTQTLRTMERDGLLTRTVTTSVPARVDYQLTPLGHDLFPVMVAIKTWAETHMDRVFQARTQFDTRT</sequence>
<comment type="caution">
    <text evidence="5">The sequence shown here is derived from an EMBL/GenBank/DDBJ whole genome shotgun (WGS) entry which is preliminary data.</text>
</comment>
<dbReference type="Pfam" id="PF01638">
    <property type="entry name" value="HxlR"/>
    <property type="match status" value="1"/>
</dbReference>
<name>A0A8J7GCR8_9ACTN</name>
<dbReference type="InterPro" id="IPR002577">
    <property type="entry name" value="HTH_HxlR"/>
</dbReference>
<protein>
    <submittedName>
        <fullName evidence="5">DNA-binding HxlR family transcriptional regulator</fullName>
    </submittedName>
</protein>
<organism evidence="5 6">
    <name type="scientific">Longispora fulva</name>
    <dbReference type="NCBI Taxonomy" id="619741"/>
    <lineage>
        <taxon>Bacteria</taxon>
        <taxon>Bacillati</taxon>
        <taxon>Actinomycetota</taxon>
        <taxon>Actinomycetes</taxon>
        <taxon>Micromonosporales</taxon>
        <taxon>Micromonosporaceae</taxon>
        <taxon>Longispora</taxon>
    </lineage>
</organism>
<dbReference type="RefSeq" id="WP_197001343.1">
    <property type="nucleotide sequence ID" value="NZ_BONS01000026.1"/>
</dbReference>
<dbReference type="PANTHER" id="PTHR33204">
    <property type="entry name" value="TRANSCRIPTIONAL REGULATOR, MARR FAMILY"/>
    <property type="match status" value="1"/>
</dbReference>
<dbReference type="Proteomes" id="UP000622552">
    <property type="component" value="Unassembled WGS sequence"/>
</dbReference>
<evidence type="ECO:0000256" key="3">
    <source>
        <dbReference type="ARBA" id="ARBA00023163"/>
    </source>
</evidence>
<evidence type="ECO:0000256" key="2">
    <source>
        <dbReference type="ARBA" id="ARBA00023125"/>
    </source>
</evidence>
<dbReference type="InterPro" id="IPR036390">
    <property type="entry name" value="WH_DNA-bd_sf"/>
</dbReference>
<gene>
    <name evidence="5" type="ORF">IW245_000256</name>
</gene>
<dbReference type="GO" id="GO:0003677">
    <property type="term" value="F:DNA binding"/>
    <property type="evidence" value="ECO:0007669"/>
    <property type="project" value="UniProtKB-KW"/>
</dbReference>
<evidence type="ECO:0000256" key="1">
    <source>
        <dbReference type="ARBA" id="ARBA00023015"/>
    </source>
</evidence>
<accession>A0A8J7GCR8</accession>
<dbReference type="Gene3D" id="1.10.10.10">
    <property type="entry name" value="Winged helix-like DNA-binding domain superfamily/Winged helix DNA-binding domain"/>
    <property type="match status" value="1"/>
</dbReference>
<keyword evidence="2 5" id="KW-0238">DNA-binding</keyword>
<dbReference type="AlphaFoldDB" id="A0A8J7GCR8"/>